<gene>
    <name evidence="1" type="ORF">X975_10422</name>
</gene>
<organism evidence="1 2">
    <name type="scientific">Stegodyphus mimosarum</name>
    <name type="common">African social velvet spider</name>
    <dbReference type="NCBI Taxonomy" id="407821"/>
    <lineage>
        <taxon>Eukaryota</taxon>
        <taxon>Metazoa</taxon>
        <taxon>Ecdysozoa</taxon>
        <taxon>Arthropoda</taxon>
        <taxon>Chelicerata</taxon>
        <taxon>Arachnida</taxon>
        <taxon>Araneae</taxon>
        <taxon>Araneomorphae</taxon>
        <taxon>Entelegynae</taxon>
        <taxon>Eresoidea</taxon>
        <taxon>Eresidae</taxon>
        <taxon>Stegodyphus</taxon>
    </lineage>
</organism>
<dbReference type="AlphaFoldDB" id="A0A087TRW3"/>
<name>A0A087TRW3_STEMI</name>
<feature type="non-terminal residue" evidence="1">
    <location>
        <position position="24"/>
    </location>
</feature>
<evidence type="ECO:0000313" key="1">
    <source>
        <dbReference type="EMBL" id="KFM67852.1"/>
    </source>
</evidence>
<feature type="non-terminal residue" evidence="1">
    <location>
        <position position="1"/>
    </location>
</feature>
<accession>A0A087TRW3</accession>
<dbReference type="Proteomes" id="UP000054359">
    <property type="component" value="Unassembled WGS sequence"/>
</dbReference>
<dbReference type="EMBL" id="KK116467">
    <property type="protein sequence ID" value="KFM67852.1"/>
    <property type="molecule type" value="Genomic_DNA"/>
</dbReference>
<keyword evidence="2" id="KW-1185">Reference proteome</keyword>
<protein>
    <submittedName>
        <fullName evidence="1">Uncharacterized protein</fullName>
    </submittedName>
</protein>
<evidence type="ECO:0000313" key="2">
    <source>
        <dbReference type="Proteomes" id="UP000054359"/>
    </source>
</evidence>
<proteinExistence type="predicted"/>
<sequence length="24" mass="2726">YQAIIFPPLTGYLSTHTRKCLSSE</sequence>
<reference evidence="1 2" key="1">
    <citation type="submission" date="2013-11" db="EMBL/GenBank/DDBJ databases">
        <title>Genome sequencing of Stegodyphus mimosarum.</title>
        <authorList>
            <person name="Bechsgaard J."/>
        </authorList>
    </citation>
    <scope>NUCLEOTIDE SEQUENCE [LARGE SCALE GENOMIC DNA]</scope>
</reference>